<dbReference type="InterPro" id="IPR003691">
    <property type="entry name" value="FluC"/>
</dbReference>
<sequence>MMVLVGIGGSLGAMARFWLSGLLPSGAGSNSRPFPVGTWVVNLGGSFLLGCLAKLYTDNLIPEWFWHFAGAGFCGAFTTFSTFGYETISLLKAKRVKTAAVYVLSSLAGGIAAAWAGFLCRTIF</sequence>
<evidence type="ECO:0000313" key="11">
    <source>
        <dbReference type="EMBL" id="KYD17467.1"/>
    </source>
</evidence>
<keyword evidence="10" id="KW-0915">Sodium</keyword>
<dbReference type="GO" id="GO:0046872">
    <property type="term" value="F:metal ion binding"/>
    <property type="evidence" value="ECO:0007669"/>
    <property type="project" value="UniProtKB-KW"/>
</dbReference>
<evidence type="ECO:0000256" key="9">
    <source>
        <dbReference type="ARBA" id="ARBA00049940"/>
    </source>
</evidence>
<dbReference type="Pfam" id="PF02537">
    <property type="entry name" value="CRCB"/>
    <property type="match status" value="1"/>
</dbReference>
<comment type="caution">
    <text evidence="11">The sequence shown here is derived from an EMBL/GenBank/DDBJ whole genome shotgun (WGS) entry which is preliminary data.</text>
</comment>
<dbReference type="OrthoDB" id="9815830at2"/>
<dbReference type="AlphaFoldDB" id="A0A150LYT8"/>
<keyword evidence="10" id="KW-0406">Ion transport</keyword>
<dbReference type="NCBIfam" id="TIGR00494">
    <property type="entry name" value="crcB"/>
    <property type="match status" value="1"/>
</dbReference>
<dbReference type="STRING" id="301148.B4135_2489"/>
<comment type="activity regulation">
    <text evidence="10">Na(+) is not transported, but it plays an essential structural role and its presence is essential for fluoride channel function.</text>
</comment>
<feature type="transmembrane region" description="Helical" evidence="10">
    <location>
        <begin position="64"/>
        <end position="85"/>
    </location>
</feature>
<dbReference type="RefSeq" id="WP_061569160.1">
    <property type="nucleotide sequence ID" value="NZ_LQYT01000056.1"/>
</dbReference>
<name>A0A150LYT8_9BACI</name>
<dbReference type="Proteomes" id="UP000075683">
    <property type="component" value="Unassembled WGS sequence"/>
</dbReference>
<evidence type="ECO:0000256" key="5">
    <source>
        <dbReference type="ARBA" id="ARBA00023136"/>
    </source>
</evidence>
<organism evidence="11 12">
    <name type="scientific">Caldibacillus debilis</name>
    <dbReference type="NCBI Taxonomy" id="301148"/>
    <lineage>
        <taxon>Bacteria</taxon>
        <taxon>Bacillati</taxon>
        <taxon>Bacillota</taxon>
        <taxon>Bacilli</taxon>
        <taxon>Bacillales</taxon>
        <taxon>Bacillaceae</taxon>
        <taxon>Caldibacillus</taxon>
    </lineage>
</organism>
<keyword evidence="6 10" id="KW-0407">Ion channel</keyword>
<comment type="similarity">
    <text evidence="7 10">Belongs to the fluoride channel Fluc/FEX (TC 1.A.43) family.</text>
</comment>
<feature type="transmembrane region" description="Helical" evidence="10">
    <location>
        <begin position="100"/>
        <end position="120"/>
    </location>
</feature>
<keyword evidence="10" id="KW-0813">Transport</keyword>
<keyword evidence="3 10" id="KW-0812">Transmembrane</keyword>
<keyword evidence="10" id="KW-0479">Metal-binding</keyword>
<keyword evidence="2 10" id="KW-1003">Cell membrane</keyword>
<accession>A0A150LYT8</accession>
<dbReference type="GO" id="GO:0140114">
    <property type="term" value="P:cellular detoxification of fluoride"/>
    <property type="evidence" value="ECO:0007669"/>
    <property type="project" value="UniProtKB-UniRule"/>
</dbReference>
<comment type="subcellular location">
    <subcellularLocation>
        <location evidence="1 10">Cell membrane</location>
        <topology evidence="1 10">Multi-pass membrane protein</topology>
    </subcellularLocation>
</comment>
<evidence type="ECO:0000256" key="1">
    <source>
        <dbReference type="ARBA" id="ARBA00004651"/>
    </source>
</evidence>
<evidence type="ECO:0000256" key="7">
    <source>
        <dbReference type="ARBA" id="ARBA00035120"/>
    </source>
</evidence>
<dbReference type="PANTHER" id="PTHR28259:SF1">
    <property type="entry name" value="FLUORIDE EXPORT PROTEIN 1-RELATED"/>
    <property type="match status" value="1"/>
</dbReference>
<feature type="binding site" evidence="10">
    <location>
        <position position="75"/>
    </location>
    <ligand>
        <name>Na(+)</name>
        <dbReference type="ChEBI" id="CHEBI:29101"/>
        <note>structural</note>
    </ligand>
</feature>
<feature type="binding site" evidence="10">
    <location>
        <position position="78"/>
    </location>
    <ligand>
        <name>Na(+)</name>
        <dbReference type="ChEBI" id="CHEBI:29101"/>
        <note>structural</note>
    </ligand>
</feature>
<proteinExistence type="inferred from homology"/>
<dbReference type="GO" id="GO:0062054">
    <property type="term" value="F:fluoride channel activity"/>
    <property type="evidence" value="ECO:0007669"/>
    <property type="project" value="UniProtKB-UniRule"/>
</dbReference>
<evidence type="ECO:0000256" key="3">
    <source>
        <dbReference type="ARBA" id="ARBA00022692"/>
    </source>
</evidence>
<protein>
    <recommendedName>
        <fullName evidence="10">Fluoride-specific ion channel FluC</fullName>
    </recommendedName>
</protein>
<keyword evidence="4 10" id="KW-1133">Transmembrane helix</keyword>
<evidence type="ECO:0000256" key="6">
    <source>
        <dbReference type="ARBA" id="ARBA00023303"/>
    </source>
</evidence>
<reference evidence="11 12" key="1">
    <citation type="submission" date="2016-01" db="EMBL/GenBank/DDBJ databases">
        <title>Draft Genome Sequences of Seven Thermophilic Sporeformers Isolated from Foods.</title>
        <authorList>
            <person name="Berendsen E.M."/>
            <person name="Wells-Bennik M.H."/>
            <person name="Krawcyk A.O."/>
            <person name="De Jong A."/>
            <person name="Holsappel S."/>
            <person name="Eijlander R.T."/>
            <person name="Kuipers O.P."/>
        </authorList>
    </citation>
    <scope>NUCLEOTIDE SEQUENCE [LARGE SCALE GENOMIC DNA]</scope>
    <source>
        <strain evidence="11 12">B4135</strain>
    </source>
</reference>
<evidence type="ECO:0000256" key="8">
    <source>
        <dbReference type="ARBA" id="ARBA00035585"/>
    </source>
</evidence>
<evidence type="ECO:0000256" key="10">
    <source>
        <dbReference type="HAMAP-Rule" id="MF_00454"/>
    </source>
</evidence>
<evidence type="ECO:0000256" key="4">
    <source>
        <dbReference type="ARBA" id="ARBA00022989"/>
    </source>
</evidence>
<feature type="transmembrane region" description="Helical" evidence="10">
    <location>
        <begin position="39"/>
        <end position="57"/>
    </location>
</feature>
<dbReference type="EMBL" id="LQYT01000056">
    <property type="protein sequence ID" value="KYD17467.1"/>
    <property type="molecule type" value="Genomic_DNA"/>
</dbReference>
<gene>
    <name evidence="10" type="primary">fluC</name>
    <name evidence="10" type="synonym">crcB</name>
    <name evidence="11" type="ORF">B4135_2489</name>
</gene>
<dbReference type="HAMAP" id="MF_00454">
    <property type="entry name" value="FluC"/>
    <property type="match status" value="1"/>
</dbReference>
<comment type="catalytic activity">
    <reaction evidence="8">
        <text>fluoride(in) = fluoride(out)</text>
        <dbReference type="Rhea" id="RHEA:76159"/>
        <dbReference type="ChEBI" id="CHEBI:17051"/>
    </reaction>
    <physiologicalReaction direction="left-to-right" evidence="8">
        <dbReference type="Rhea" id="RHEA:76160"/>
    </physiologicalReaction>
</comment>
<keyword evidence="5 10" id="KW-0472">Membrane</keyword>
<comment type="function">
    <text evidence="9 10">Fluoride-specific ion channel. Important for reducing fluoride concentration in the cell, thus reducing its toxicity.</text>
</comment>
<dbReference type="PANTHER" id="PTHR28259">
    <property type="entry name" value="FLUORIDE EXPORT PROTEIN 1-RELATED"/>
    <property type="match status" value="1"/>
</dbReference>
<evidence type="ECO:0000256" key="2">
    <source>
        <dbReference type="ARBA" id="ARBA00022475"/>
    </source>
</evidence>
<dbReference type="GO" id="GO:0005886">
    <property type="term" value="C:plasma membrane"/>
    <property type="evidence" value="ECO:0007669"/>
    <property type="project" value="UniProtKB-SubCell"/>
</dbReference>
<evidence type="ECO:0000313" key="12">
    <source>
        <dbReference type="Proteomes" id="UP000075683"/>
    </source>
</evidence>